<evidence type="ECO:0000256" key="5">
    <source>
        <dbReference type="ARBA" id="ARBA00023136"/>
    </source>
</evidence>
<evidence type="ECO:0000256" key="3">
    <source>
        <dbReference type="ARBA" id="ARBA00022692"/>
    </source>
</evidence>
<dbReference type="Gene3D" id="1.50.40.10">
    <property type="entry name" value="Mitochondrial carrier domain"/>
    <property type="match status" value="1"/>
</dbReference>
<evidence type="ECO:0000313" key="9">
    <source>
        <dbReference type="Proteomes" id="UP000231279"/>
    </source>
</evidence>
<dbReference type="OrthoDB" id="1743796at2759"/>
<evidence type="ECO:0000256" key="6">
    <source>
        <dbReference type="PROSITE-ProRule" id="PRU00282"/>
    </source>
</evidence>
<dbReference type="Pfam" id="PF00153">
    <property type="entry name" value="Mito_carr"/>
    <property type="match status" value="1"/>
</dbReference>
<keyword evidence="4" id="KW-0677">Repeat</keyword>
<dbReference type="AlphaFoldDB" id="A0A2G9HIR0"/>
<feature type="repeat" description="Solcar" evidence="6">
    <location>
        <begin position="77"/>
        <end position="172"/>
    </location>
</feature>
<comment type="similarity">
    <text evidence="7">Belongs to the mitochondrial carrier (TC 2.A.29) family.</text>
</comment>
<dbReference type="STRING" id="429701.A0A2G9HIR0"/>
<evidence type="ECO:0000256" key="7">
    <source>
        <dbReference type="RuleBase" id="RU000488"/>
    </source>
</evidence>
<evidence type="ECO:0008006" key="10">
    <source>
        <dbReference type="Google" id="ProtNLM"/>
    </source>
</evidence>
<keyword evidence="9" id="KW-1185">Reference proteome</keyword>
<reference evidence="9" key="1">
    <citation type="journal article" date="2018" name="Gigascience">
        <title>Genome assembly of the Pink Ipe (Handroanthus impetiginosus, Bignoniaceae), a highly valued, ecologically keystone Neotropical timber forest tree.</title>
        <authorList>
            <person name="Silva-Junior O.B."/>
            <person name="Grattapaglia D."/>
            <person name="Novaes E."/>
            <person name="Collevatti R.G."/>
        </authorList>
    </citation>
    <scope>NUCLEOTIDE SEQUENCE [LARGE SCALE GENOMIC DNA]</scope>
    <source>
        <strain evidence="9">cv. UFG-1</strain>
    </source>
</reference>
<dbReference type="InterPro" id="IPR018108">
    <property type="entry name" value="MCP_transmembrane"/>
</dbReference>
<dbReference type="Proteomes" id="UP000231279">
    <property type="component" value="Unassembled WGS sequence"/>
</dbReference>
<keyword evidence="2 7" id="KW-0813">Transport</keyword>
<sequence>MSNTRATLVWQEIPGLDPSSFTETHSCQTKCWFGGVSNRRRCNFACISVEEEREVKNFSPTSAQLLKDPMALIALVPKDAALFAAGAIAGAAAKTVTAPLDRVKLLMQTHGLRAGQDGAKKGIGFIEARIYFFSKNRKAILSQFVHPVMAKYIRLTTFDAVKRLIAAAEKEFQDIVKQNRKKQPQSGSNSSI</sequence>
<organism evidence="8 9">
    <name type="scientific">Handroanthus impetiginosus</name>
    <dbReference type="NCBI Taxonomy" id="429701"/>
    <lineage>
        <taxon>Eukaryota</taxon>
        <taxon>Viridiplantae</taxon>
        <taxon>Streptophyta</taxon>
        <taxon>Embryophyta</taxon>
        <taxon>Tracheophyta</taxon>
        <taxon>Spermatophyta</taxon>
        <taxon>Magnoliopsida</taxon>
        <taxon>eudicotyledons</taxon>
        <taxon>Gunneridae</taxon>
        <taxon>Pentapetalae</taxon>
        <taxon>asterids</taxon>
        <taxon>lamiids</taxon>
        <taxon>Lamiales</taxon>
        <taxon>Bignoniaceae</taxon>
        <taxon>Crescentiina</taxon>
        <taxon>Tabebuia alliance</taxon>
        <taxon>Handroanthus</taxon>
    </lineage>
</organism>
<comment type="caution">
    <text evidence="8">The sequence shown here is derived from an EMBL/GenBank/DDBJ whole genome shotgun (WGS) entry which is preliminary data.</text>
</comment>
<dbReference type="PRINTS" id="PR00926">
    <property type="entry name" value="MITOCARRIER"/>
</dbReference>
<gene>
    <name evidence="8" type="ORF">CDL12_10162</name>
</gene>
<keyword evidence="3 6" id="KW-0812">Transmembrane</keyword>
<dbReference type="SUPFAM" id="SSF103506">
    <property type="entry name" value="Mitochondrial carrier"/>
    <property type="match status" value="1"/>
</dbReference>
<keyword evidence="5 6" id="KW-0472">Membrane</keyword>
<dbReference type="EMBL" id="NKXS01001716">
    <property type="protein sequence ID" value="PIN17180.1"/>
    <property type="molecule type" value="Genomic_DNA"/>
</dbReference>
<evidence type="ECO:0000256" key="2">
    <source>
        <dbReference type="ARBA" id="ARBA00022448"/>
    </source>
</evidence>
<protein>
    <recommendedName>
        <fullName evidence="10">Mitochondrial carrier protein</fullName>
    </recommendedName>
</protein>
<evidence type="ECO:0000256" key="1">
    <source>
        <dbReference type="ARBA" id="ARBA00004141"/>
    </source>
</evidence>
<dbReference type="GO" id="GO:0055085">
    <property type="term" value="P:transmembrane transport"/>
    <property type="evidence" value="ECO:0007669"/>
    <property type="project" value="InterPro"/>
</dbReference>
<dbReference type="GO" id="GO:0016020">
    <property type="term" value="C:membrane"/>
    <property type="evidence" value="ECO:0007669"/>
    <property type="project" value="UniProtKB-SubCell"/>
</dbReference>
<dbReference type="PROSITE" id="PS50920">
    <property type="entry name" value="SOLCAR"/>
    <property type="match status" value="1"/>
</dbReference>
<evidence type="ECO:0000313" key="8">
    <source>
        <dbReference type="EMBL" id="PIN17180.1"/>
    </source>
</evidence>
<comment type="subcellular location">
    <subcellularLocation>
        <location evidence="1">Membrane</location>
        <topology evidence="1">Multi-pass membrane protein</topology>
    </subcellularLocation>
</comment>
<accession>A0A2G9HIR0</accession>
<dbReference type="InterPro" id="IPR023395">
    <property type="entry name" value="MCP_dom_sf"/>
</dbReference>
<name>A0A2G9HIR0_9LAMI</name>
<proteinExistence type="inferred from homology"/>
<dbReference type="InterPro" id="IPR002067">
    <property type="entry name" value="MCP"/>
</dbReference>
<evidence type="ECO:0000256" key="4">
    <source>
        <dbReference type="ARBA" id="ARBA00022737"/>
    </source>
</evidence>